<dbReference type="EMBL" id="JBHTLP010000014">
    <property type="protein sequence ID" value="MFD1143537.1"/>
    <property type="molecule type" value="Genomic_DNA"/>
</dbReference>
<evidence type="ECO:0000313" key="1">
    <source>
        <dbReference type="EMBL" id="MFD1143537.1"/>
    </source>
</evidence>
<dbReference type="PROSITE" id="PS51257">
    <property type="entry name" value="PROKAR_LIPOPROTEIN"/>
    <property type="match status" value="1"/>
</dbReference>
<proteinExistence type="predicted"/>
<keyword evidence="2" id="KW-1185">Reference proteome</keyword>
<evidence type="ECO:0000313" key="2">
    <source>
        <dbReference type="Proteomes" id="UP001597116"/>
    </source>
</evidence>
<name>A0ABW3Q890_9BACT</name>
<gene>
    <name evidence="1" type="ORF">ACFQ4C_20590</name>
</gene>
<accession>A0ABW3Q890</accession>
<dbReference type="Proteomes" id="UP001597116">
    <property type="component" value="Unassembled WGS sequence"/>
</dbReference>
<dbReference type="RefSeq" id="WP_379884411.1">
    <property type="nucleotide sequence ID" value="NZ_JBHTLP010000014.1"/>
</dbReference>
<comment type="caution">
    <text evidence="1">The sequence shown here is derived from an EMBL/GenBank/DDBJ whole genome shotgun (WGS) entry which is preliminary data.</text>
</comment>
<reference evidence="2" key="1">
    <citation type="journal article" date="2019" name="Int. J. Syst. Evol. Microbiol.">
        <title>The Global Catalogue of Microorganisms (GCM) 10K type strain sequencing project: providing services to taxonomists for standard genome sequencing and annotation.</title>
        <authorList>
            <consortium name="The Broad Institute Genomics Platform"/>
            <consortium name="The Broad Institute Genome Sequencing Center for Infectious Disease"/>
            <person name="Wu L."/>
            <person name="Ma J."/>
        </authorList>
    </citation>
    <scope>NUCLEOTIDE SEQUENCE [LARGE SCALE GENOMIC DNA]</scope>
    <source>
        <strain evidence="2">CCUG 55608</strain>
    </source>
</reference>
<sequence>MKSRENSSTRIFIKGSALLLTLTLLLGSCNELRNLDPLEGVTYKLNYKPANSQIQGLIVDAKTGQSLTIPIQVTILGRDANRVVTFDGKAQTAYSSPKGDVYIGLKGDVPTTQAPAELRLVVDAAGYIPSAKELRLTKSLNDPFIIRLVKEADPPQEVSVKQDQIRLGTNATLPANKEIVVASASVPTILQFPEGTGMKDEKGNAVTGTVAATVAAYSPGSTSIPVGLTTPVSQSGGNSTANVALHIAGYTSVNLTSSSGQSVTTFSKPILIKMGITPDFQNKTTGQRVQVGDALSVYRRNEKSGVWSFVQDVKVEAQGSGLGVSFPVAHFTDYAVGQAQTTSSACQAVWTIQGLAEGYAYRYELVQDGRIKASGTSVDQTLTLGEAGQGPADLMIYGSSGSLLGKSSVQNICGNHVLSVSAPQGTVNINFTVRGACENGKNIEVYPTVLVRYGKQGADPSTFVGTTFENGQGTLVGLESNTAYEARVDYEGTWTEQFTTGTGAENRTLTYVLKSHTEACKQ</sequence>
<protein>
    <submittedName>
        <fullName evidence="1">Uncharacterized protein</fullName>
    </submittedName>
</protein>
<organism evidence="1 2">
    <name type="scientific">Larkinella insperata</name>
    <dbReference type="NCBI Taxonomy" id="332158"/>
    <lineage>
        <taxon>Bacteria</taxon>
        <taxon>Pseudomonadati</taxon>
        <taxon>Bacteroidota</taxon>
        <taxon>Cytophagia</taxon>
        <taxon>Cytophagales</taxon>
        <taxon>Spirosomataceae</taxon>
        <taxon>Larkinella</taxon>
    </lineage>
</organism>